<comment type="caution">
    <text evidence="1">The sequence shown here is derived from an EMBL/GenBank/DDBJ whole genome shotgun (WGS) entry which is preliminary data.</text>
</comment>
<reference evidence="1 2" key="1">
    <citation type="submission" date="2023-08" db="EMBL/GenBank/DDBJ databases">
        <title>A Necator americanus chromosomal reference genome.</title>
        <authorList>
            <person name="Ilik V."/>
            <person name="Petrzelkova K.J."/>
            <person name="Pardy F."/>
            <person name="Fuh T."/>
            <person name="Niatou-Singa F.S."/>
            <person name="Gouil Q."/>
            <person name="Baker L."/>
            <person name="Ritchie M.E."/>
            <person name="Jex A.R."/>
            <person name="Gazzola D."/>
            <person name="Li H."/>
            <person name="Toshio Fujiwara R."/>
            <person name="Zhan B."/>
            <person name="Aroian R.V."/>
            <person name="Pafco B."/>
            <person name="Schwarz E.M."/>
        </authorList>
    </citation>
    <scope>NUCLEOTIDE SEQUENCE [LARGE SCALE GENOMIC DNA]</scope>
    <source>
        <strain evidence="1 2">Aroian</strain>
        <tissue evidence="1">Whole animal</tissue>
    </source>
</reference>
<accession>A0ABR1C2P7</accession>
<evidence type="ECO:0000313" key="1">
    <source>
        <dbReference type="EMBL" id="KAK6732271.1"/>
    </source>
</evidence>
<gene>
    <name evidence="1" type="primary">Necator_chrII.g4369</name>
    <name evidence="1" type="ORF">RB195_016577</name>
</gene>
<proteinExistence type="predicted"/>
<dbReference type="EMBL" id="JAVFWL010000002">
    <property type="protein sequence ID" value="KAK6732271.1"/>
    <property type="molecule type" value="Genomic_DNA"/>
</dbReference>
<name>A0ABR1C2P7_NECAM</name>
<sequence length="66" mass="7395">MIVSFHGFFGFGGRNRRSPTGASAKGTLKIKQFLNNYLRNDRTLLWRNIDSCPFILPSLVSTSTGM</sequence>
<protein>
    <submittedName>
        <fullName evidence="1">Uncharacterized protein</fullName>
    </submittedName>
</protein>
<organism evidence="1 2">
    <name type="scientific">Necator americanus</name>
    <name type="common">Human hookworm</name>
    <dbReference type="NCBI Taxonomy" id="51031"/>
    <lineage>
        <taxon>Eukaryota</taxon>
        <taxon>Metazoa</taxon>
        <taxon>Ecdysozoa</taxon>
        <taxon>Nematoda</taxon>
        <taxon>Chromadorea</taxon>
        <taxon>Rhabditida</taxon>
        <taxon>Rhabditina</taxon>
        <taxon>Rhabditomorpha</taxon>
        <taxon>Strongyloidea</taxon>
        <taxon>Ancylostomatidae</taxon>
        <taxon>Bunostominae</taxon>
        <taxon>Necator</taxon>
    </lineage>
</organism>
<evidence type="ECO:0000313" key="2">
    <source>
        <dbReference type="Proteomes" id="UP001303046"/>
    </source>
</evidence>
<dbReference type="Proteomes" id="UP001303046">
    <property type="component" value="Unassembled WGS sequence"/>
</dbReference>
<keyword evidence="2" id="KW-1185">Reference proteome</keyword>